<feature type="region of interest" description="Disordered" evidence="1">
    <location>
        <begin position="1"/>
        <end position="26"/>
    </location>
</feature>
<feature type="compositionally biased region" description="Basic and acidic residues" evidence="1">
    <location>
        <begin position="542"/>
        <end position="551"/>
    </location>
</feature>
<dbReference type="OrthoDB" id="6250648at2759"/>
<feature type="compositionally biased region" description="Polar residues" evidence="1">
    <location>
        <begin position="387"/>
        <end position="397"/>
    </location>
</feature>
<feature type="compositionally biased region" description="Basic residues" evidence="1">
    <location>
        <begin position="459"/>
        <end position="474"/>
    </location>
</feature>
<feature type="region of interest" description="Disordered" evidence="1">
    <location>
        <begin position="778"/>
        <end position="809"/>
    </location>
</feature>
<feature type="compositionally biased region" description="Basic and acidic residues" evidence="1">
    <location>
        <begin position="568"/>
        <end position="583"/>
    </location>
</feature>
<feature type="compositionally biased region" description="Low complexity" evidence="1">
    <location>
        <begin position="503"/>
        <end position="513"/>
    </location>
</feature>
<feature type="compositionally biased region" description="Basic and acidic residues" evidence="1">
    <location>
        <begin position="481"/>
        <end position="490"/>
    </location>
</feature>
<feature type="region of interest" description="Disordered" evidence="1">
    <location>
        <begin position="442"/>
        <end position="592"/>
    </location>
</feature>
<evidence type="ECO:0000313" key="2">
    <source>
        <dbReference type="EMBL" id="VDM00417.1"/>
    </source>
</evidence>
<feature type="compositionally biased region" description="Polar residues" evidence="1">
    <location>
        <begin position="552"/>
        <end position="564"/>
    </location>
</feature>
<feature type="region of interest" description="Disordered" evidence="1">
    <location>
        <begin position="1188"/>
        <end position="1232"/>
    </location>
</feature>
<reference evidence="2 3" key="2">
    <citation type="submission" date="2018-11" db="EMBL/GenBank/DDBJ databases">
        <authorList>
            <consortium name="Pathogen Informatics"/>
        </authorList>
    </citation>
    <scope>NUCLEOTIDE SEQUENCE [LARGE SCALE GENOMIC DNA]</scope>
    <source>
        <strain evidence="2 3">NST_G2</strain>
    </source>
</reference>
<dbReference type="WBParaSite" id="SSLN_0001456901-mRNA-1">
    <property type="protein sequence ID" value="SSLN_0001456901-mRNA-1"/>
    <property type="gene ID" value="SSLN_0001456901"/>
</dbReference>
<name>A0A183TC33_SCHSO</name>
<keyword evidence="3" id="KW-1185">Reference proteome</keyword>
<dbReference type="Proteomes" id="UP000275846">
    <property type="component" value="Unassembled WGS sequence"/>
</dbReference>
<organism evidence="4">
    <name type="scientific">Schistocephalus solidus</name>
    <name type="common">Tapeworm</name>
    <dbReference type="NCBI Taxonomy" id="70667"/>
    <lineage>
        <taxon>Eukaryota</taxon>
        <taxon>Metazoa</taxon>
        <taxon>Spiralia</taxon>
        <taxon>Lophotrochozoa</taxon>
        <taxon>Platyhelminthes</taxon>
        <taxon>Cestoda</taxon>
        <taxon>Eucestoda</taxon>
        <taxon>Diphyllobothriidea</taxon>
        <taxon>Diphyllobothriidae</taxon>
        <taxon>Schistocephalus</taxon>
    </lineage>
</organism>
<feature type="compositionally biased region" description="Low complexity" evidence="1">
    <location>
        <begin position="1350"/>
        <end position="1373"/>
    </location>
</feature>
<sequence length="1741" mass="188241">MQNNASMQAPKRRGRKPKPKPEVSELTLVASPEYTEEIKINNSNISELTEVSADRIGPEAVQDSSSNKEAHPVTSEVPIDISKVVPVCETSVQANSLGSAEFTNECGKSIKNSKSPIREFAMSRQELLLSMNCGFRSFDDVLQEILSEVSKTGVVFSSKRQFLQARSNLCDSDEQEQDNELFISSNPVIGTLLEKIGPVSELNKELDAKDALLASVGLARPGVRDALRKRREEKAKQLNRSVMGRLRPNPRPRRYSDMITQKKSLDVSHLPPEAYVPPSDLQLKGFRHSVVKAKLVQAKTRELALGRTTSVLHERHGRGRPRKSSLAVSQFSKVNEARPIHPSVSTRPRRRLDVRHHIEWKFCYGSNEKKSQNPSVQLRKRRHAVLSSDQHPVSPQANEEEEYGEQALTHGNFRDAESYANIREDGKVVELEASQTVECTMDEEVSGSATFSPVNKQSNLRRRHHSILFQRKRPVLAGRTPSEEGLDRPEGSNSFIKSRRPRSPSSDSSSSRSAFRRDYERPFRNGRSSLKYDGPTASEYSKSGRDSHFRTETWSPYMTKNQGSRKQKPGDDASKTDDHDQACRPRRISPGRRLLHHKHDQMRRLTLLDRVVLGLTCSVSQEGDQIHIKQLHAEDLNILTQRLTETGFFIQSLALKTNANNEAEYNIVLTYAPNFDAESRRFHRFNSPSSRDHNDTAPRTVLHSVTQTRDLDVSPSNSTYLDPLKSFNYKKNSEFGNQVREHGFLGEINGRSSSGPAVAVDGVKFSAAHSDDDELLSLSSKRIHDDTRAASPPRPSSSSEVHPFRKSFDPDFAQSADEAKKRLGRESVLGVRQRYPRMRPNFHSLKYSSLRKKHGAYRNLHSKRQSSQRPRSFQCGEKAQERRKSRGGYQYRSDDSDSHLRSTVPCSDVLHPQPPNRTPAASLLHAEAGDAVSYIPALSIMFRRHSPRKLIRKVYTGTSTVPKILNRKRPTIPVAVSAGTNQTAPGATINEGSSTLMTACSTAALPSSTLVAPHQPSSVVTMNPKAASVVPQPPAALVPPPSTRPVALSVLEQTHLVGRPPSASVATSTSTNAAFQVGSAQSADITSSSIPTAVAVTASEDSVATGRAHPFLVTKMQTTTTTTTRDAQNLKCDSALPASTSLLYFPTKVTQQGVEPSATELVASTSSLSNVLKSGVPTKTMPLISVCESPPSNSVARIQSPAKKRPFTPSGSAADSSDVVKDESVSSDQRPHVKAVIDSGKSGLRAGDDVYNPAMSMSASQLLKLKKMHDEPSRPGMGEPHRMYSRNQVLAHQLTSSQTRLPSNQSNLTKMSQLTAPTTAAVFPRPVFAADVGAVTDEETGADFELESLHTSSLPSPAHPSHPVSSSSHDSGSGQLTKPPFSPASAAAQHHHILAQSLAASSSLPTPIVTSQVSPGKVFSVRGLLPQLNPASSSAAAATAPRPFSTNVLHYVPGLHPITAVRQSLGSPFPDHMAGRLSVTTPAGSALKITDSNSIATTYLSGRPIFSTGAVTTTTMTLSGGKRPIVHKYHSFRKISPKTDDPIAGTGKRVDSDASCPQKSGGLHPSQLLKSLLECGGANRETTATAAATSPVTTASNAAVMPGIPVGSGSSVWNQPAHHSRGTWQLGGRAVVLGATRASAAGSSGPAPPRAGTFNRVPPISAAAVMPPAATAPKISAEPAVTPSATSMLSASSSNATTSMVSTDSHEELLSSDAVPQAALHVRAASFSVAHHSLDQLCMFY</sequence>
<accession>A0A183TC33</accession>
<evidence type="ECO:0000256" key="1">
    <source>
        <dbReference type="SAM" id="MobiDB-lite"/>
    </source>
</evidence>
<feature type="compositionally biased region" description="Polar residues" evidence="1">
    <location>
        <begin position="447"/>
        <end position="458"/>
    </location>
</feature>
<evidence type="ECO:0000313" key="4">
    <source>
        <dbReference type="WBParaSite" id="SSLN_0001456901-mRNA-1"/>
    </source>
</evidence>
<gene>
    <name evidence="2" type="ORF">SSLN_LOCUS14031</name>
</gene>
<evidence type="ECO:0000313" key="3">
    <source>
        <dbReference type="Proteomes" id="UP000275846"/>
    </source>
</evidence>
<protein>
    <submittedName>
        <fullName evidence="4">Centromere protein C</fullName>
    </submittedName>
</protein>
<feature type="region of interest" description="Disordered" evidence="1">
    <location>
        <begin position="1350"/>
        <end position="1389"/>
    </location>
</feature>
<reference evidence="4" key="1">
    <citation type="submission" date="2016-06" db="UniProtKB">
        <authorList>
            <consortium name="WormBaseParasite"/>
        </authorList>
    </citation>
    <scope>IDENTIFICATION</scope>
</reference>
<feature type="region of interest" description="Disordered" evidence="1">
    <location>
        <begin position="1536"/>
        <end position="1563"/>
    </location>
</feature>
<feature type="region of interest" description="Disordered" evidence="1">
    <location>
        <begin position="368"/>
        <end position="405"/>
    </location>
</feature>
<feature type="region of interest" description="Disordered" evidence="1">
    <location>
        <begin position="859"/>
        <end position="920"/>
    </location>
</feature>
<dbReference type="EMBL" id="UYSU01038593">
    <property type="protein sequence ID" value="VDM00417.1"/>
    <property type="molecule type" value="Genomic_DNA"/>
</dbReference>
<proteinExistence type="predicted"/>